<protein>
    <recommendedName>
        <fullName evidence="3">DUF669 domain-containing protein</fullName>
    </recommendedName>
</protein>
<sequence length="134" mass="15117">MEVDFSEVEEVENYQSVPDGRYLCRVAEVRQGWTQAGDERWTFRLEVVEGDFAGKTAAWDGVSWGERGRRRAKHVLGSMGFDVAGRIALDAGDLIDRQARVTVIAEERVDAQSGVKQVRPRVPFQGYEPVDEPF</sequence>
<dbReference type="Pfam" id="PF05037">
    <property type="entry name" value="DUF669"/>
    <property type="match status" value="1"/>
</dbReference>
<keyword evidence="2" id="KW-1185">Reference proteome</keyword>
<evidence type="ECO:0000313" key="1">
    <source>
        <dbReference type="EMBL" id="QDU65710.1"/>
    </source>
</evidence>
<gene>
    <name evidence="1" type="ORF">Pla133_07750</name>
</gene>
<dbReference type="KEGG" id="pbap:Pla133_07750"/>
<dbReference type="RefSeq" id="WP_145062570.1">
    <property type="nucleotide sequence ID" value="NZ_CP036287.1"/>
</dbReference>
<organism evidence="1 2">
    <name type="scientific">Engelhardtia mirabilis</name>
    <dbReference type="NCBI Taxonomy" id="2528011"/>
    <lineage>
        <taxon>Bacteria</taxon>
        <taxon>Pseudomonadati</taxon>
        <taxon>Planctomycetota</taxon>
        <taxon>Planctomycetia</taxon>
        <taxon>Planctomycetia incertae sedis</taxon>
        <taxon>Engelhardtia</taxon>
    </lineage>
</organism>
<name>A0A518BFE8_9BACT</name>
<dbReference type="AlphaFoldDB" id="A0A518BFE8"/>
<dbReference type="Proteomes" id="UP000316921">
    <property type="component" value="Chromosome"/>
</dbReference>
<proteinExistence type="predicted"/>
<dbReference type="InterPro" id="IPR007731">
    <property type="entry name" value="DUF669"/>
</dbReference>
<dbReference type="EMBL" id="CP036287">
    <property type="protein sequence ID" value="QDU65710.1"/>
    <property type="molecule type" value="Genomic_DNA"/>
</dbReference>
<accession>A0A518BFE8</accession>
<reference evidence="1 2" key="1">
    <citation type="submission" date="2019-02" db="EMBL/GenBank/DDBJ databases">
        <title>Deep-cultivation of Planctomycetes and their phenomic and genomic characterization uncovers novel biology.</title>
        <authorList>
            <person name="Wiegand S."/>
            <person name="Jogler M."/>
            <person name="Boedeker C."/>
            <person name="Pinto D."/>
            <person name="Vollmers J."/>
            <person name="Rivas-Marin E."/>
            <person name="Kohn T."/>
            <person name="Peeters S.H."/>
            <person name="Heuer A."/>
            <person name="Rast P."/>
            <person name="Oberbeckmann S."/>
            <person name="Bunk B."/>
            <person name="Jeske O."/>
            <person name="Meyerdierks A."/>
            <person name="Storesund J.E."/>
            <person name="Kallscheuer N."/>
            <person name="Luecker S."/>
            <person name="Lage O.M."/>
            <person name="Pohl T."/>
            <person name="Merkel B.J."/>
            <person name="Hornburger P."/>
            <person name="Mueller R.-W."/>
            <person name="Bruemmer F."/>
            <person name="Labrenz M."/>
            <person name="Spormann A.M."/>
            <person name="Op den Camp H."/>
            <person name="Overmann J."/>
            <person name="Amann R."/>
            <person name="Jetten M.S.M."/>
            <person name="Mascher T."/>
            <person name="Medema M.H."/>
            <person name="Devos D.P."/>
            <person name="Kaster A.-K."/>
            <person name="Ovreas L."/>
            <person name="Rohde M."/>
            <person name="Galperin M.Y."/>
            <person name="Jogler C."/>
        </authorList>
    </citation>
    <scope>NUCLEOTIDE SEQUENCE [LARGE SCALE GENOMIC DNA]</scope>
    <source>
        <strain evidence="1 2">Pla133</strain>
    </source>
</reference>
<evidence type="ECO:0000313" key="2">
    <source>
        <dbReference type="Proteomes" id="UP000316921"/>
    </source>
</evidence>
<evidence type="ECO:0008006" key="3">
    <source>
        <dbReference type="Google" id="ProtNLM"/>
    </source>
</evidence>